<name>A0A6P1MHD1_9FIRM</name>
<organism evidence="2 3">
    <name type="scientific">Aminipila terrae</name>
    <dbReference type="NCBI Taxonomy" id="2697030"/>
    <lineage>
        <taxon>Bacteria</taxon>
        <taxon>Bacillati</taxon>
        <taxon>Bacillota</taxon>
        <taxon>Clostridia</taxon>
        <taxon>Peptostreptococcales</taxon>
        <taxon>Anaerovoracaceae</taxon>
        <taxon>Aminipila</taxon>
    </lineage>
</organism>
<dbReference type="Gene3D" id="3.60.15.10">
    <property type="entry name" value="Ribonuclease Z/Hydroxyacylglutathione hydrolase-like"/>
    <property type="match status" value="1"/>
</dbReference>
<evidence type="ECO:0000313" key="3">
    <source>
        <dbReference type="Proteomes" id="UP000463883"/>
    </source>
</evidence>
<dbReference type="SUPFAM" id="SSF56281">
    <property type="entry name" value="Metallo-hydrolase/oxidoreductase"/>
    <property type="match status" value="1"/>
</dbReference>
<dbReference type="GO" id="GO:0016787">
    <property type="term" value="F:hydrolase activity"/>
    <property type="evidence" value="ECO:0007669"/>
    <property type="project" value="UniProtKB-KW"/>
</dbReference>
<dbReference type="PANTHER" id="PTHR42951:SF4">
    <property type="entry name" value="ACYL-COENZYME A THIOESTERASE MBLAC2"/>
    <property type="match status" value="1"/>
</dbReference>
<dbReference type="RefSeq" id="WP_162360774.1">
    <property type="nucleotide sequence ID" value="NZ_CP047591.1"/>
</dbReference>
<reference evidence="2 3" key="1">
    <citation type="submission" date="2020-01" db="EMBL/GenBank/DDBJ databases">
        <title>Genomic analysis of Aminipila sp. CBA3637.</title>
        <authorList>
            <person name="Kim Y.B."/>
            <person name="Roh S.W."/>
        </authorList>
    </citation>
    <scope>NUCLEOTIDE SEQUENCE [LARGE SCALE GENOMIC DNA]</scope>
    <source>
        <strain evidence="2 3">CBA3637</strain>
    </source>
</reference>
<dbReference type="Pfam" id="PF00753">
    <property type="entry name" value="Lactamase_B"/>
    <property type="match status" value="1"/>
</dbReference>
<dbReference type="SMART" id="SM00849">
    <property type="entry name" value="Lactamase_B"/>
    <property type="match status" value="1"/>
</dbReference>
<gene>
    <name evidence="2" type="ORF">Ami3637_00125</name>
</gene>
<feature type="domain" description="Metallo-beta-lactamase" evidence="1">
    <location>
        <begin position="20"/>
        <end position="219"/>
    </location>
</feature>
<keyword evidence="2" id="KW-0378">Hydrolase</keyword>
<dbReference type="Proteomes" id="UP000463883">
    <property type="component" value="Chromosome"/>
</dbReference>
<dbReference type="KEGG" id="amic:Ami3637_00125"/>
<dbReference type="EMBL" id="CP047591">
    <property type="protein sequence ID" value="QHI70996.1"/>
    <property type="molecule type" value="Genomic_DNA"/>
</dbReference>
<proteinExistence type="predicted"/>
<dbReference type="AlphaFoldDB" id="A0A6P1MHD1"/>
<dbReference type="PANTHER" id="PTHR42951">
    <property type="entry name" value="METALLO-BETA-LACTAMASE DOMAIN-CONTAINING"/>
    <property type="match status" value="1"/>
</dbReference>
<evidence type="ECO:0000313" key="2">
    <source>
        <dbReference type="EMBL" id="QHI70996.1"/>
    </source>
</evidence>
<keyword evidence="3" id="KW-1185">Reference proteome</keyword>
<accession>A0A6P1MHD1</accession>
<dbReference type="InterPro" id="IPR050855">
    <property type="entry name" value="NDM-1-like"/>
</dbReference>
<evidence type="ECO:0000259" key="1">
    <source>
        <dbReference type="SMART" id="SM00849"/>
    </source>
</evidence>
<protein>
    <submittedName>
        <fullName evidence="2">MBL fold metallo-hydrolase</fullName>
    </submittedName>
</protein>
<sequence>MLIKLTDRIYYMPNDDRTDRPILGLVCGDKYSLVVDSGNSPAHANEFLADVCKLDIPPLKYLVLTHWHWDHVFGIEAMNIITICNYLTKENLNKMQKMTWDDFMLDERVEKGEEIEFCSKMIKLEMPDRDGFKTGNADLTFKDSIEIDLGGISCLIETVGGCHSEDSTIIYIPDEKTIFLGDCICEDIYSGEWSYSREKLMPMINKIKKYDALHYLTSHHHPESKEEFFDYLNELIRIGDFVGNGYLENEVIRSYTEFYNKAPNEDEICNIRSFIHGNMKNI</sequence>
<dbReference type="InterPro" id="IPR036866">
    <property type="entry name" value="RibonucZ/Hydroxyglut_hydro"/>
</dbReference>
<dbReference type="InterPro" id="IPR001279">
    <property type="entry name" value="Metallo-B-lactamas"/>
</dbReference>